<evidence type="ECO:0000256" key="2">
    <source>
        <dbReference type="ARBA" id="ARBA00022741"/>
    </source>
</evidence>
<dbReference type="EMBL" id="JXYS01000089">
    <property type="protein sequence ID" value="KJF16292.1"/>
    <property type="molecule type" value="Genomic_DNA"/>
</dbReference>
<evidence type="ECO:0000313" key="6">
    <source>
        <dbReference type="Proteomes" id="UP000032360"/>
    </source>
</evidence>
<dbReference type="InterPro" id="IPR017871">
    <property type="entry name" value="ABC_transporter-like_CS"/>
</dbReference>
<protein>
    <submittedName>
        <fullName evidence="5">ABC-type transporter ATP-binding protein EcsA</fullName>
    </submittedName>
</protein>
<dbReference type="PROSITE" id="PS50893">
    <property type="entry name" value="ABC_TRANSPORTER_2"/>
    <property type="match status" value="1"/>
</dbReference>
<dbReference type="InterPro" id="IPR027417">
    <property type="entry name" value="P-loop_NTPase"/>
</dbReference>
<dbReference type="GO" id="GO:0005524">
    <property type="term" value="F:ATP binding"/>
    <property type="evidence" value="ECO:0007669"/>
    <property type="project" value="UniProtKB-KW"/>
</dbReference>
<dbReference type="InterPro" id="IPR051782">
    <property type="entry name" value="ABC_Transporter_VariousFunc"/>
</dbReference>
<dbReference type="PROSITE" id="PS00211">
    <property type="entry name" value="ABC_TRANSPORTER_1"/>
    <property type="match status" value="1"/>
</dbReference>
<reference evidence="5 6" key="1">
    <citation type="submission" date="2015-01" db="EMBL/GenBank/DDBJ databases">
        <title>Draft genome of the acidophilic iron oxidizer Acidithrix ferrooxidans strain Py-F3.</title>
        <authorList>
            <person name="Poehlein A."/>
            <person name="Eisen S."/>
            <person name="Schloemann M."/>
            <person name="Johnson B.D."/>
            <person name="Daniel R."/>
            <person name="Muehling M."/>
        </authorList>
    </citation>
    <scope>NUCLEOTIDE SEQUENCE [LARGE SCALE GENOMIC DNA]</scope>
    <source>
        <strain evidence="5 6">Py-F3</strain>
    </source>
</reference>
<dbReference type="PANTHER" id="PTHR42939">
    <property type="entry name" value="ABC TRANSPORTER ATP-BINDING PROTEIN ALBC-RELATED"/>
    <property type="match status" value="1"/>
</dbReference>
<gene>
    <name evidence="5" type="primary">ecsA2</name>
    <name evidence="5" type="ORF">AXFE_28560</name>
</gene>
<dbReference type="PANTHER" id="PTHR42939:SF1">
    <property type="entry name" value="ABC TRANSPORTER ATP-BINDING PROTEIN ALBC-RELATED"/>
    <property type="match status" value="1"/>
</dbReference>
<keyword evidence="2" id="KW-0547">Nucleotide-binding</keyword>
<keyword evidence="6" id="KW-1185">Reference proteome</keyword>
<comment type="caution">
    <text evidence="5">The sequence shown here is derived from an EMBL/GenBank/DDBJ whole genome shotgun (WGS) entry which is preliminary data.</text>
</comment>
<sequence length="244" mass="27080">MNQTILNAEELSQVYGTITAVDNFTVKIYPGELVGLLGPNGAGKSSTMRMLTGLVAPSKGSVTYRGYDIADDPIDARRHFGYVAEQPMIIPYLTGIEYVEFVAGMYGIDGKTAKCRAEPYLERFRLTGAIYKRADQYSHGMQQKIAFIAQLVHEPDLLLADEPSVGLDPDGILEMQKTFREYVESGNSILLSTHQLEMAEGICSRVLILSKGVLLADQRIDENLLESHSNLQNYFFSLTKGTER</sequence>
<dbReference type="SMART" id="SM00382">
    <property type="entry name" value="AAA"/>
    <property type="match status" value="1"/>
</dbReference>
<dbReference type="GO" id="GO:0016887">
    <property type="term" value="F:ATP hydrolysis activity"/>
    <property type="evidence" value="ECO:0007669"/>
    <property type="project" value="InterPro"/>
</dbReference>
<dbReference type="InterPro" id="IPR003439">
    <property type="entry name" value="ABC_transporter-like_ATP-bd"/>
</dbReference>
<proteinExistence type="predicted"/>
<dbReference type="AlphaFoldDB" id="A0A0D8HEP9"/>
<evidence type="ECO:0000256" key="1">
    <source>
        <dbReference type="ARBA" id="ARBA00022448"/>
    </source>
</evidence>
<dbReference type="RefSeq" id="WP_052606540.1">
    <property type="nucleotide sequence ID" value="NZ_JXYS01000089.1"/>
</dbReference>
<dbReference type="InterPro" id="IPR003593">
    <property type="entry name" value="AAA+_ATPase"/>
</dbReference>
<dbReference type="SUPFAM" id="SSF52540">
    <property type="entry name" value="P-loop containing nucleoside triphosphate hydrolases"/>
    <property type="match status" value="1"/>
</dbReference>
<dbReference type="OrthoDB" id="9804819at2"/>
<accession>A0A0D8HEP9</accession>
<evidence type="ECO:0000313" key="5">
    <source>
        <dbReference type="EMBL" id="KJF16292.1"/>
    </source>
</evidence>
<dbReference type="CDD" id="cd03230">
    <property type="entry name" value="ABC_DR_subfamily_A"/>
    <property type="match status" value="1"/>
</dbReference>
<dbReference type="Proteomes" id="UP000032360">
    <property type="component" value="Unassembled WGS sequence"/>
</dbReference>
<dbReference type="Gene3D" id="3.40.50.300">
    <property type="entry name" value="P-loop containing nucleotide triphosphate hydrolases"/>
    <property type="match status" value="1"/>
</dbReference>
<dbReference type="Pfam" id="PF00005">
    <property type="entry name" value="ABC_tran"/>
    <property type="match status" value="1"/>
</dbReference>
<evidence type="ECO:0000259" key="4">
    <source>
        <dbReference type="PROSITE" id="PS50893"/>
    </source>
</evidence>
<feature type="domain" description="ABC transporter" evidence="4">
    <location>
        <begin position="6"/>
        <end position="236"/>
    </location>
</feature>
<keyword evidence="1" id="KW-0813">Transport</keyword>
<keyword evidence="3 5" id="KW-0067">ATP-binding</keyword>
<evidence type="ECO:0000256" key="3">
    <source>
        <dbReference type="ARBA" id="ARBA00022840"/>
    </source>
</evidence>
<organism evidence="5 6">
    <name type="scientific">Acidithrix ferrooxidans</name>
    <dbReference type="NCBI Taxonomy" id="1280514"/>
    <lineage>
        <taxon>Bacteria</taxon>
        <taxon>Bacillati</taxon>
        <taxon>Actinomycetota</taxon>
        <taxon>Acidimicrobiia</taxon>
        <taxon>Acidimicrobiales</taxon>
        <taxon>Acidimicrobiaceae</taxon>
        <taxon>Acidithrix</taxon>
    </lineage>
</organism>
<name>A0A0D8HEP9_9ACTN</name>
<dbReference type="STRING" id="1280514.AXFE_28560"/>